<dbReference type="GO" id="GO:0016491">
    <property type="term" value="F:oxidoreductase activity"/>
    <property type="evidence" value="ECO:0007669"/>
    <property type="project" value="InterPro"/>
</dbReference>
<evidence type="ECO:0000256" key="1">
    <source>
        <dbReference type="ARBA" id="ARBA00022679"/>
    </source>
</evidence>
<reference evidence="4 5" key="1">
    <citation type="submission" date="2017-10" db="EMBL/GenBank/DDBJ databases">
        <title>Comparative genomics in systemic dimorphic fungi from Ajellomycetaceae.</title>
        <authorList>
            <person name="Munoz J.F."/>
            <person name="Mcewen J.G."/>
            <person name="Clay O.K."/>
            <person name="Cuomo C.A."/>
        </authorList>
    </citation>
    <scope>NUCLEOTIDE SEQUENCE [LARGE SCALE GENOMIC DNA]</scope>
    <source>
        <strain evidence="4 5">UAMH5409</strain>
    </source>
</reference>
<dbReference type="InterPro" id="IPR020807">
    <property type="entry name" value="PKS_DH"/>
</dbReference>
<dbReference type="InterPro" id="IPR011032">
    <property type="entry name" value="GroES-like_sf"/>
</dbReference>
<dbReference type="SUPFAM" id="SSF53335">
    <property type="entry name" value="S-adenosyl-L-methionine-dependent methyltransferases"/>
    <property type="match status" value="1"/>
</dbReference>
<dbReference type="Gene3D" id="3.40.50.150">
    <property type="entry name" value="Vaccinia Virus protein VP39"/>
    <property type="match status" value="1"/>
</dbReference>
<dbReference type="InterPro" id="IPR020843">
    <property type="entry name" value="ER"/>
</dbReference>
<dbReference type="Gene3D" id="3.40.50.720">
    <property type="entry name" value="NAD(P)-binding Rossmann-like Domain"/>
    <property type="match status" value="1"/>
</dbReference>
<dbReference type="SMART" id="SM00829">
    <property type="entry name" value="PKS_ER"/>
    <property type="match status" value="1"/>
</dbReference>
<evidence type="ECO:0000313" key="4">
    <source>
        <dbReference type="EMBL" id="PGH15407.1"/>
    </source>
</evidence>
<dbReference type="STRING" id="1447875.A0A2B7Y407"/>
<name>A0A2B7Y407_9EURO</name>
<feature type="region of interest" description="C-terminal hotdog fold" evidence="2">
    <location>
        <begin position="91"/>
        <end position="238"/>
    </location>
</feature>
<sequence>MAGEAVCQISGSDDYSIRNLTIKLPLVLKESGATEVLLSFKPAKLTDSLDSAWYDFVVSSCERDTWTRHCTGQVRSGGESDHLTKIIRPFPRRLRSETWYTTLSNCGFDYGPTFRNLENISATPVGHEATANLKSDQKLHGNYIMHPVFIDQGFQLLGVAACQGIPTHVSSVGMPAAIGNLYIARPSPCISVEACIQGEDFRSKSMGIEGEVIGTSEEGVVFWMKKITAFTLELEDDEKHLNKVPLASRIAWKPDIDLLPPIKQLNLSLSRSPQMDIFMKIIIFCALEVSRRIQETDPGSAHITSYEKLVNENLSRLQDIYSVLPGSGQWTDYDTSSWDALSKELTAATQSSNLALRPIGNLLGKVLNMIEERASLVDFLIEDGIWSFLYGYVIAWTDWSNFFSMLGHSNSTLNVIEIDGSGGAATAAAISSLHTQDGIPLYSAYTFTDASPDRVAKAKDMFSGNKNLHFTVLDINKNPAEQGFEGRRYDVVAVSNMVRSVTDISNALLNIRSLLAPGGWLLFYDQQINVPWIDNLMGALPQWWMSGIARSPDSRSKTPQYWDSELRKAGFSRVGVGPEDHGYPWDLKHKYVCRVPYPIPSTSKEIFLLHGLEKGQWPESVQERFYQEGYKVNWCTLENPPPAQANTIALLDVGGPFFDNISKDKYNTFLQYFADRKGRTLWVTKSLQMKCDDPKYGFILGLARTLRHEAMLDFATFEIDDFNSVAIEALLNVYEKLERQSSYTRAPEHEFVLHRGIVHIGRFQWLPLEQLLSCQDDDTPKELKTLLELGTGQVEVKIDLVGLNFRDLMVSLGIITDKAYLGLEAYGIISRVGHGVDHLHPGDRVLVYDTGLFSTRIVTAATFCLPVPNNMSPEDATTLPTAYATAIHSLIQVGQLRKGQSVLVHSACDAVGQAAICVCLKLGAEIYATVGSEQKTSCVKRAEEELTSS</sequence>
<dbReference type="Gene3D" id="3.10.129.110">
    <property type="entry name" value="Polyketide synthase dehydratase"/>
    <property type="match status" value="1"/>
</dbReference>
<dbReference type="InterPro" id="IPR056501">
    <property type="entry name" value="NAD-bd_HRPKS_sdrA"/>
</dbReference>
<dbReference type="InterPro" id="IPR042104">
    <property type="entry name" value="PKS_dehydratase_sf"/>
</dbReference>
<dbReference type="InterPro" id="IPR013217">
    <property type="entry name" value="Methyltransf_12"/>
</dbReference>
<feature type="region of interest" description="N-terminal hotdog fold" evidence="2">
    <location>
        <begin position="1"/>
        <end position="81"/>
    </location>
</feature>
<dbReference type="InterPro" id="IPR029063">
    <property type="entry name" value="SAM-dependent_MTases_sf"/>
</dbReference>
<dbReference type="InterPro" id="IPR049900">
    <property type="entry name" value="PKS_mFAS_DH"/>
</dbReference>
<keyword evidence="1" id="KW-0808">Transferase</keyword>
<dbReference type="InterPro" id="IPR050444">
    <property type="entry name" value="Polyketide_Synthase"/>
</dbReference>
<dbReference type="SMART" id="SM00826">
    <property type="entry name" value="PKS_DH"/>
    <property type="match status" value="1"/>
</dbReference>
<comment type="caution">
    <text evidence="4">The sequence shown here is derived from an EMBL/GenBank/DDBJ whole genome shotgun (WGS) entry which is preliminary data.</text>
</comment>
<dbReference type="Pfam" id="PF14765">
    <property type="entry name" value="PS-DH"/>
    <property type="match status" value="1"/>
</dbReference>
<dbReference type="Pfam" id="PF23114">
    <property type="entry name" value="NAD-bd_HRPKS_sdrA"/>
    <property type="match status" value="1"/>
</dbReference>
<dbReference type="SUPFAM" id="SSF50129">
    <property type="entry name" value="GroES-like"/>
    <property type="match status" value="1"/>
</dbReference>
<dbReference type="Pfam" id="PF08242">
    <property type="entry name" value="Methyltransf_12"/>
    <property type="match status" value="1"/>
</dbReference>
<dbReference type="EMBL" id="PDNB01000025">
    <property type="protein sequence ID" value="PGH15407.1"/>
    <property type="molecule type" value="Genomic_DNA"/>
</dbReference>
<dbReference type="Proteomes" id="UP000223968">
    <property type="component" value="Unassembled WGS sequence"/>
</dbReference>
<protein>
    <submittedName>
        <fullName evidence="4">Erythronolide synthase, modules 3 and 4</fullName>
    </submittedName>
</protein>
<dbReference type="AlphaFoldDB" id="A0A2B7Y407"/>
<proteinExistence type="predicted"/>
<feature type="domain" description="PKS/mFAS DH" evidence="3">
    <location>
        <begin position="1"/>
        <end position="238"/>
    </location>
</feature>
<dbReference type="InterPro" id="IPR049551">
    <property type="entry name" value="PKS_DH_C"/>
</dbReference>
<dbReference type="PANTHER" id="PTHR45681">
    <property type="entry name" value="POLYKETIDE SYNTHASE 44-RELATED"/>
    <property type="match status" value="1"/>
</dbReference>
<dbReference type="InterPro" id="IPR013154">
    <property type="entry name" value="ADH-like_N"/>
</dbReference>
<evidence type="ECO:0000256" key="2">
    <source>
        <dbReference type="PROSITE-ProRule" id="PRU01363"/>
    </source>
</evidence>
<dbReference type="InterPro" id="IPR036291">
    <property type="entry name" value="NAD(P)-bd_dom_sf"/>
</dbReference>
<comment type="caution">
    <text evidence="2">Lacks conserved residue(s) required for the propagation of feature annotation.</text>
</comment>
<dbReference type="Gene3D" id="3.90.180.10">
    <property type="entry name" value="Medium-chain alcohol dehydrogenases, catalytic domain"/>
    <property type="match status" value="1"/>
</dbReference>
<dbReference type="Pfam" id="PF08240">
    <property type="entry name" value="ADH_N"/>
    <property type="match status" value="1"/>
</dbReference>
<evidence type="ECO:0000259" key="3">
    <source>
        <dbReference type="PROSITE" id="PS52019"/>
    </source>
</evidence>
<dbReference type="OrthoDB" id="329835at2759"/>
<keyword evidence="5" id="KW-1185">Reference proteome</keyword>
<accession>A0A2B7Y407</accession>
<dbReference type="CDD" id="cd02440">
    <property type="entry name" value="AdoMet_MTases"/>
    <property type="match status" value="1"/>
</dbReference>
<evidence type="ECO:0000313" key="5">
    <source>
        <dbReference type="Proteomes" id="UP000223968"/>
    </source>
</evidence>
<dbReference type="GO" id="GO:0016740">
    <property type="term" value="F:transferase activity"/>
    <property type="evidence" value="ECO:0007669"/>
    <property type="project" value="UniProtKB-KW"/>
</dbReference>
<gene>
    <name evidence="4" type="ORF">AJ79_02383</name>
</gene>
<dbReference type="PANTHER" id="PTHR45681:SF6">
    <property type="entry name" value="POLYKETIDE SYNTHASE 37"/>
    <property type="match status" value="1"/>
</dbReference>
<organism evidence="4 5">
    <name type="scientific">Helicocarpus griseus UAMH5409</name>
    <dbReference type="NCBI Taxonomy" id="1447875"/>
    <lineage>
        <taxon>Eukaryota</taxon>
        <taxon>Fungi</taxon>
        <taxon>Dikarya</taxon>
        <taxon>Ascomycota</taxon>
        <taxon>Pezizomycotina</taxon>
        <taxon>Eurotiomycetes</taxon>
        <taxon>Eurotiomycetidae</taxon>
        <taxon>Onygenales</taxon>
        <taxon>Ajellomycetaceae</taxon>
        <taxon>Helicocarpus</taxon>
    </lineage>
</organism>
<dbReference type="SUPFAM" id="SSF51735">
    <property type="entry name" value="NAD(P)-binding Rossmann-fold domains"/>
    <property type="match status" value="1"/>
</dbReference>
<dbReference type="CDD" id="cd05195">
    <property type="entry name" value="enoyl_red"/>
    <property type="match status" value="1"/>
</dbReference>
<dbReference type="PROSITE" id="PS52019">
    <property type="entry name" value="PKS_MFAS_DH"/>
    <property type="match status" value="1"/>
</dbReference>